<dbReference type="InterPro" id="IPR002104">
    <property type="entry name" value="Integrase_catalytic"/>
</dbReference>
<dbReference type="PANTHER" id="PTHR30629">
    <property type="entry name" value="PROPHAGE INTEGRASE"/>
    <property type="match status" value="1"/>
</dbReference>
<dbReference type="Pfam" id="PF00589">
    <property type="entry name" value="Phage_integrase"/>
    <property type="match status" value="1"/>
</dbReference>
<evidence type="ECO:0000313" key="6">
    <source>
        <dbReference type="Proteomes" id="UP001595974"/>
    </source>
</evidence>
<sequence>MRAYLQALGDDLPDLALQLALLAGGQRMVQLLRAKVSDYDPDTQTLRLWDGKGKRTAAREHLLPLAPNAAALAAGLVERARRREAERAKAEDRAANMAGLWLFSTHGKVAMTATTPGDRVAEISASMGDEAFDLRDIRRTVETMLAAMGISKDIRAQLLSHGISGVQSAHYDRHAYIDEKRAALVAWEARLEAIRTGESTPANVVQLRTA</sequence>
<name>A0ABW1AQ08_9RHOO</name>
<proteinExistence type="inferred from homology"/>
<dbReference type="InterPro" id="IPR011010">
    <property type="entry name" value="DNA_brk_join_enz"/>
</dbReference>
<gene>
    <name evidence="5" type="ORF">ACFPTN_07260</name>
</gene>
<evidence type="ECO:0000313" key="5">
    <source>
        <dbReference type="EMBL" id="MFC5769169.1"/>
    </source>
</evidence>
<keyword evidence="6" id="KW-1185">Reference proteome</keyword>
<reference evidence="6" key="1">
    <citation type="journal article" date="2019" name="Int. J. Syst. Evol. Microbiol.">
        <title>The Global Catalogue of Microorganisms (GCM) 10K type strain sequencing project: providing services to taxonomists for standard genome sequencing and annotation.</title>
        <authorList>
            <consortium name="The Broad Institute Genomics Platform"/>
            <consortium name="The Broad Institute Genome Sequencing Center for Infectious Disease"/>
            <person name="Wu L."/>
            <person name="Ma J."/>
        </authorList>
    </citation>
    <scope>NUCLEOTIDE SEQUENCE [LARGE SCALE GENOMIC DNA]</scope>
    <source>
        <strain evidence="6">SHR3</strain>
    </source>
</reference>
<keyword evidence="2" id="KW-0229">DNA integration</keyword>
<keyword evidence="3" id="KW-0233">DNA recombination</keyword>
<dbReference type="PROSITE" id="PS51898">
    <property type="entry name" value="TYR_RECOMBINASE"/>
    <property type="match status" value="1"/>
</dbReference>
<protein>
    <submittedName>
        <fullName evidence="5">Tyrosine-type recombinase/integrase</fullName>
    </submittedName>
</protein>
<evidence type="ECO:0000256" key="3">
    <source>
        <dbReference type="ARBA" id="ARBA00023172"/>
    </source>
</evidence>
<evidence type="ECO:0000256" key="2">
    <source>
        <dbReference type="ARBA" id="ARBA00022908"/>
    </source>
</evidence>
<dbReference type="InterPro" id="IPR050808">
    <property type="entry name" value="Phage_Integrase"/>
</dbReference>
<comment type="similarity">
    <text evidence="1">Belongs to the 'phage' integrase family.</text>
</comment>
<evidence type="ECO:0000256" key="1">
    <source>
        <dbReference type="ARBA" id="ARBA00008857"/>
    </source>
</evidence>
<evidence type="ECO:0000259" key="4">
    <source>
        <dbReference type="PROSITE" id="PS51898"/>
    </source>
</evidence>
<organism evidence="5 6">
    <name type="scientific">Thauera sinica</name>
    <dbReference type="NCBI Taxonomy" id="2665146"/>
    <lineage>
        <taxon>Bacteria</taxon>
        <taxon>Pseudomonadati</taxon>
        <taxon>Pseudomonadota</taxon>
        <taxon>Betaproteobacteria</taxon>
        <taxon>Rhodocyclales</taxon>
        <taxon>Zoogloeaceae</taxon>
        <taxon>Thauera</taxon>
    </lineage>
</organism>
<comment type="caution">
    <text evidence="5">The sequence shown here is derived from an EMBL/GenBank/DDBJ whole genome shotgun (WGS) entry which is preliminary data.</text>
</comment>
<dbReference type="InterPro" id="IPR013762">
    <property type="entry name" value="Integrase-like_cat_sf"/>
</dbReference>
<dbReference type="EMBL" id="JBHSOG010000024">
    <property type="protein sequence ID" value="MFC5769169.1"/>
    <property type="molecule type" value="Genomic_DNA"/>
</dbReference>
<dbReference type="Proteomes" id="UP001595974">
    <property type="component" value="Unassembled WGS sequence"/>
</dbReference>
<accession>A0ABW1AQ08</accession>
<dbReference type="RefSeq" id="WP_385961100.1">
    <property type="nucleotide sequence ID" value="NZ_JBHSOG010000024.1"/>
</dbReference>
<dbReference type="PANTHER" id="PTHR30629:SF2">
    <property type="entry name" value="PROPHAGE INTEGRASE INTS-RELATED"/>
    <property type="match status" value="1"/>
</dbReference>
<feature type="domain" description="Tyr recombinase" evidence="4">
    <location>
        <begin position="1"/>
        <end position="185"/>
    </location>
</feature>
<dbReference type="Gene3D" id="1.10.443.10">
    <property type="entry name" value="Intergrase catalytic core"/>
    <property type="match status" value="1"/>
</dbReference>
<dbReference type="SUPFAM" id="SSF56349">
    <property type="entry name" value="DNA breaking-rejoining enzymes"/>
    <property type="match status" value="1"/>
</dbReference>